<proteinExistence type="predicted"/>
<dbReference type="Proteomes" id="UP000029443">
    <property type="component" value="Unassembled WGS sequence"/>
</dbReference>
<gene>
    <name evidence="1" type="ORF">T9A_00140</name>
</gene>
<reference evidence="1 2" key="1">
    <citation type="submission" date="2012-09" db="EMBL/GenBank/DDBJ databases">
        <title>Genome Sequence of alkane-degrading Bacterium Alcanivorax jadensis T9.</title>
        <authorList>
            <person name="Lai Q."/>
            <person name="Shao Z."/>
        </authorList>
    </citation>
    <scope>NUCLEOTIDE SEQUENCE [LARGE SCALE GENOMIC DNA]</scope>
    <source>
        <strain evidence="1 2">T9</strain>
    </source>
</reference>
<comment type="caution">
    <text evidence="1">The sequence shown here is derived from an EMBL/GenBank/DDBJ whole genome shotgun (WGS) entry which is preliminary data.</text>
</comment>
<protein>
    <submittedName>
        <fullName evidence="1">Uncharacterized protein</fullName>
    </submittedName>
</protein>
<dbReference type="RefSeq" id="WP_035244261.1">
    <property type="nucleotide sequence ID" value="NZ_ARXU01000001.1"/>
</dbReference>
<accession>A0ABR4WH29</accession>
<keyword evidence="2" id="KW-1185">Reference proteome</keyword>
<sequence length="118" mass="13217">MSHKYPPDKFAQGWLSELDGRTGIAQVMRQRYDDFTADLGGADRLSYAQRSLVERALWLEYWLAQQEQGLATGTEFDVGKWVQAANSLQGILSKLGLERAARDVPNLSEFIARRGAGQ</sequence>
<evidence type="ECO:0000313" key="2">
    <source>
        <dbReference type="Proteomes" id="UP000029443"/>
    </source>
</evidence>
<evidence type="ECO:0000313" key="1">
    <source>
        <dbReference type="EMBL" id="KGD62820.1"/>
    </source>
</evidence>
<organism evidence="1 2">
    <name type="scientific">Alcanivorax jadensis T9</name>
    <dbReference type="NCBI Taxonomy" id="1177181"/>
    <lineage>
        <taxon>Bacteria</taxon>
        <taxon>Pseudomonadati</taxon>
        <taxon>Pseudomonadota</taxon>
        <taxon>Gammaproteobacteria</taxon>
        <taxon>Oceanospirillales</taxon>
        <taxon>Alcanivoracaceae</taxon>
        <taxon>Alcanivorax</taxon>
    </lineage>
</organism>
<name>A0ABR4WH29_9GAMM</name>
<dbReference type="EMBL" id="ARXU01000001">
    <property type="protein sequence ID" value="KGD62820.1"/>
    <property type="molecule type" value="Genomic_DNA"/>
</dbReference>